<feature type="domain" description="HD-GYP" evidence="1">
    <location>
        <begin position="57"/>
        <end position="187"/>
    </location>
</feature>
<evidence type="ECO:0000313" key="2">
    <source>
        <dbReference type="EMBL" id="GKT33899.1"/>
    </source>
</evidence>
<dbReference type="PANTHER" id="PTHR43155:SF2">
    <property type="entry name" value="CYCLIC DI-GMP PHOSPHODIESTERASE PA4108"/>
    <property type="match status" value="1"/>
</dbReference>
<accession>A0ABQ5KR95</accession>
<proteinExistence type="predicted"/>
<dbReference type="PROSITE" id="PS51832">
    <property type="entry name" value="HD_GYP"/>
    <property type="match status" value="1"/>
</dbReference>
<evidence type="ECO:0000313" key="3">
    <source>
        <dbReference type="Proteomes" id="UP001057375"/>
    </source>
</evidence>
<dbReference type="Pfam" id="PF13487">
    <property type="entry name" value="HD_5"/>
    <property type="match status" value="1"/>
</dbReference>
<dbReference type="Gene3D" id="1.10.3210.10">
    <property type="entry name" value="Hypothetical protein af1432"/>
    <property type="match status" value="1"/>
</dbReference>
<sequence>MSDIFDTSEYNIISDLAARAMINDKRAETLLYVQTDQHHCTYRVVIEPEKGALMLKLNRIDKVSKPCGHKMLNRSYQETKDHVLRLSQMCSWFGKALNLDERTLEDLIVTAKLHDLGKASIHPELLEKEGLLSSCEWEVIRQHPVEGRNIVKSIPGLEHIAKYILHHHERWDGTGYPDKLMGSEIPY</sequence>
<protein>
    <recommendedName>
        <fullName evidence="1">HD-GYP domain-containing protein</fullName>
    </recommendedName>
</protein>
<feature type="non-terminal residue" evidence="2">
    <location>
        <position position="187"/>
    </location>
</feature>
<dbReference type="EMBL" id="BQXS01010596">
    <property type="protein sequence ID" value="GKT33899.1"/>
    <property type="molecule type" value="Genomic_DNA"/>
</dbReference>
<comment type="caution">
    <text evidence="2">The sequence shown here is derived from an EMBL/GenBank/DDBJ whole genome shotgun (WGS) entry which is preliminary data.</text>
</comment>
<dbReference type="PANTHER" id="PTHR43155">
    <property type="entry name" value="CYCLIC DI-GMP PHOSPHODIESTERASE PA4108-RELATED"/>
    <property type="match status" value="1"/>
</dbReference>
<dbReference type="SUPFAM" id="SSF109604">
    <property type="entry name" value="HD-domain/PDEase-like"/>
    <property type="match status" value="1"/>
</dbReference>
<reference evidence="2" key="1">
    <citation type="submission" date="2022-03" db="EMBL/GenBank/DDBJ databases">
        <title>Draft genome sequence of Aduncisulcus paluster, a free-living microaerophilic Fornicata.</title>
        <authorList>
            <person name="Yuyama I."/>
            <person name="Kume K."/>
            <person name="Tamura T."/>
            <person name="Inagaki Y."/>
            <person name="Hashimoto T."/>
        </authorList>
    </citation>
    <scope>NUCLEOTIDE SEQUENCE</scope>
    <source>
        <strain evidence="2">NY0171</strain>
    </source>
</reference>
<organism evidence="2 3">
    <name type="scientific">Aduncisulcus paluster</name>
    <dbReference type="NCBI Taxonomy" id="2918883"/>
    <lineage>
        <taxon>Eukaryota</taxon>
        <taxon>Metamonada</taxon>
        <taxon>Carpediemonas-like organisms</taxon>
        <taxon>Aduncisulcus</taxon>
    </lineage>
</organism>
<keyword evidence="3" id="KW-1185">Reference proteome</keyword>
<dbReference type="CDD" id="cd00077">
    <property type="entry name" value="HDc"/>
    <property type="match status" value="1"/>
</dbReference>
<evidence type="ECO:0000259" key="1">
    <source>
        <dbReference type="PROSITE" id="PS51832"/>
    </source>
</evidence>
<dbReference type="Proteomes" id="UP001057375">
    <property type="component" value="Unassembled WGS sequence"/>
</dbReference>
<gene>
    <name evidence="2" type="ORF">ADUPG1_007558</name>
</gene>
<name>A0ABQ5KR95_9EUKA</name>
<dbReference type="InterPro" id="IPR037522">
    <property type="entry name" value="HD_GYP_dom"/>
</dbReference>
<dbReference type="InterPro" id="IPR003607">
    <property type="entry name" value="HD/PDEase_dom"/>
</dbReference>